<feature type="transmembrane region" description="Helical" evidence="1">
    <location>
        <begin position="43"/>
        <end position="63"/>
    </location>
</feature>
<feature type="transmembrane region" description="Helical" evidence="1">
    <location>
        <begin position="235"/>
        <end position="255"/>
    </location>
</feature>
<accession>A0ABM9P6P3</accession>
<name>A0ABM9P6P3_9FLAO</name>
<keyword evidence="1" id="KW-0812">Transmembrane</keyword>
<feature type="transmembrane region" description="Helical" evidence="1">
    <location>
        <begin position="374"/>
        <end position="394"/>
    </location>
</feature>
<keyword evidence="3" id="KW-1185">Reference proteome</keyword>
<dbReference type="Gene3D" id="1.20.210.10">
    <property type="entry name" value="Cytochrome c oxidase-like, subunit I domain"/>
    <property type="match status" value="1"/>
</dbReference>
<dbReference type="InterPro" id="IPR036927">
    <property type="entry name" value="Cyt_c_oxase-like_su1_sf"/>
</dbReference>
<dbReference type="RefSeq" id="WP_348718990.1">
    <property type="nucleotide sequence ID" value="NZ_CAXJIO010000001.1"/>
</dbReference>
<reference evidence="2 3" key="1">
    <citation type="submission" date="2024-05" db="EMBL/GenBank/DDBJ databases">
        <authorList>
            <person name="Duchaud E."/>
        </authorList>
    </citation>
    <scope>NUCLEOTIDE SEQUENCE [LARGE SCALE GENOMIC DNA]</scope>
    <source>
        <strain evidence="2">Ena-SAMPLE-TAB-13-05-2024-13:56:06:370-140308</strain>
    </source>
</reference>
<feature type="transmembrane region" description="Helical" evidence="1">
    <location>
        <begin position="141"/>
        <end position="158"/>
    </location>
</feature>
<keyword evidence="1" id="KW-1133">Transmembrane helix</keyword>
<evidence type="ECO:0000313" key="3">
    <source>
        <dbReference type="Proteomes" id="UP001497527"/>
    </source>
</evidence>
<organism evidence="2 3">
    <name type="scientific">Tenacibaculum polynesiense</name>
    <dbReference type="NCBI Taxonomy" id="3137857"/>
    <lineage>
        <taxon>Bacteria</taxon>
        <taxon>Pseudomonadati</taxon>
        <taxon>Bacteroidota</taxon>
        <taxon>Flavobacteriia</taxon>
        <taxon>Flavobacteriales</taxon>
        <taxon>Flavobacteriaceae</taxon>
        <taxon>Tenacibaculum</taxon>
    </lineage>
</organism>
<protein>
    <submittedName>
        <fullName evidence="2">Uncharacterized protein</fullName>
    </submittedName>
</protein>
<dbReference type="EMBL" id="CAXJIO010000001">
    <property type="protein sequence ID" value="CAL2101040.1"/>
    <property type="molecule type" value="Genomic_DNA"/>
</dbReference>
<feature type="transmembrane region" description="Helical" evidence="1">
    <location>
        <begin position="75"/>
        <end position="93"/>
    </location>
</feature>
<feature type="transmembrane region" description="Helical" evidence="1">
    <location>
        <begin position="208"/>
        <end position="229"/>
    </location>
</feature>
<dbReference type="Proteomes" id="UP001497527">
    <property type="component" value="Unassembled WGS sequence"/>
</dbReference>
<feature type="transmembrane region" description="Helical" evidence="1">
    <location>
        <begin position="12"/>
        <end position="31"/>
    </location>
</feature>
<evidence type="ECO:0000313" key="2">
    <source>
        <dbReference type="EMBL" id="CAL2101040.1"/>
    </source>
</evidence>
<keyword evidence="1" id="KW-0472">Membrane</keyword>
<gene>
    <name evidence="2" type="ORF">T190423A01A_100028</name>
</gene>
<sequence length="402" mass="46658">MSILKKHSAIALSYFLIITLLGVLLRCFSIVEIDFNYRHIVHAHSHVALLGWVYTAFMILIYELYFKKANIERKYLRVFWCTQITIVGMLFTFPFTGYALFSIVFSSLFIIASYFFGYLVFKFTPKELKKTNSYKCVQLALWYMIISSVGPWALGIIMNTLGENSSWYRNAIYFYLHFQYNGWFILGLVGLLLRVFELKGLNIPQKVFKPFFLLFNIGIIVTFLISILWMKLSYVINVIAGIGGLFQIIAFTILLKEIHREKEQLFNTVSNVLVLVFKTVVILFFIKLTMQIIGVVPYVARGVSSYIDFVIGYIHWMFLGIVSLGLLGILHEFNLICLSKREVFIYVIAFIIIEVLIFYKGFSSWRNIDVGYYLNHYLFVGSILFLIPIGIVFFKTLKVKAP</sequence>
<evidence type="ECO:0000256" key="1">
    <source>
        <dbReference type="SAM" id="Phobius"/>
    </source>
</evidence>
<comment type="caution">
    <text evidence="2">The sequence shown here is derived from an EMBL/GenBank/DDBJ whole genome shotgun (WGS) entry which is preliminary data.</text>
</comment>
<feature type="transmembrane region" description="Helical" evidence="1">
    <location>
        <begin position="306"/>
        <end position="331"/>
    </location>
</feature>
<feature type="transmembrane region" description="Helical" evidence="1">
    <location>
        <begin position="343"/>
        <end position="362"/>
    </location>
</feature>
<feature type="transmembrane region" description="Helical" evidence="1">
    <location>
        <begin position="178"/>
        <end position="196"/>
    </location>
</feature>
<feature type="transmembrane region" description="Helical" evidence="1">
    <location>
        <begin position="99"/>
        <end position="121"/>
    </location>
</feature>
<proteinExistence type="predicted"/>
<feature type="transmembrane region" description="Helical" evidence="1">
    <location>
        <begin position="275"/>
        <end position="300"/>
    </location>
</feature>